<dbReference type="AlphaFoldDB" id="Q2S2A2"/>
<dbReference type="KEGG" id="sru:SRU_1558"/>
<evidence type="ECO:0000313" key="1">
    <source>
        <dbReference type="EMBL" id="ABC43841.1"/>
    </source>
</evidence>
<protein>
    <submittedName>
        <fullName evidence="1">Uncharacterized protein</fullName>
    </submittedName>
</protein>
<sequence>MSEETSRPCFHEGLTRREHAEAPADSYTWIWWKCPPVGMTAPISREESQRPVATYSEADFEDSRFDYGERVRILLRHPKLGGVYGEAEGTCAAREEDIEFEAKDGTMRTKTLVWLKDIEGYEKPHEDLPDTTQEVEEAWFAEEALRKKEGDPLDGVSFN</sequence>
<gene>
    <name evidence="1" type="ordered locus">SRU_1558</name>
</gene>
<name>Q2S2A2_SALRD</name>
<dbReference type="HOGENOM" id="CLU_140364_0_0_10"/>
<proteinExistence type="predicted"/>
<dbReference type="OrthoDB" id="1493544at2"/>
<dbReference type="EnsemblBacteria" id="ABC43841">
    <property type="protein sequence ID" value="ABC43841"/>
    <property type="gene ID" value="SRU_1558"/>
</dbReference>
<dbReference type="Proteomes" id="UP000008674">
    <property type="component" value="Chromosome"/>
</dbReference>
<evidence type="ECO:0000313" key="2">
    <source>
        <dbReference type="Proteomes" id="UP000008674"/>
    </source>
</evidence>
<organism evidence="1 2">
    <name type="scientific">Salinibacter ruber (strain DSM 13855 / M31)</name>
    <dbReference type="NCBI Taxonomy" id="309807"/>
    <lineage>
        <taxon>Bacteria</taxon>
        <taxon>Pseudomonadati</taxon>
        <taxon>Rhodothermota</taxon>
        <taxon>Rhodothermia</taxon>
        <taxon>Rhodothermales</taxon>
        <taxon>Salinibacteraceae</taxon>
        <taxon>Salinibacter</taxon>
    </lineage>
</organism>
<dbReference type="STRING" id="309807.SRU_1558"/>
<keyword evidence="2" id="KW-1185">Reference proteome</keyword>
<dbReference type="eggNOG" id="ENOG5030TRH">
    <property type="taxonomic scope" value="Bacteria"/>
</dbReference>
<dbReference type="EMBL" id="CP000159">
    <property type="protein sequence ID" value="ABC43841.1"/>
    <property type="molecule type" value="Genomic_DNA"/>
</dbReference>
<reference evidence="1 2" key="1">
    <citation type="journal article" date="2005" name="Proc. Natl. Acad. Sci. U.S.A.">
        <title>The genome of Salinibacter ruber: convergence and gene exchange among hyperhalophilic bacteria and archaea.</title>
        <authorList>
            <person name="Mongodin E.F."/>
            <person name="Nelson K.E."/>
            <person name="Daugherty S."/>
            <person name="Deboy R.T."/>
            <person name="Wister J."/>
            <person name="Khouri H."/>
            <person name="Weidman J."/>
            <person name="Walsh D.A."/>
            <person name="Papke R.T."/>
            <person name="Sanchez Perez G."/>
            <person name="Sharma A.K."/>
            <person name="Nesbo C.L."/>
            <person name="MacLeod D."/>
            <person name="Bapteste E."/>
            <person name="Doolittle W.F."/>
            <person name="Charlebois R.L."/>
            <person name="Legault B."/>
            <person name="Rodriguez-Valera F."/>
        </authorList>
    </citation>
    <scope>NUCLEOTIDE SEQUENCE [LARGE SCALE GENOMIC DNA]</scope>
    <source>
        <strain evidence="2">DSM 13855 / CECT 5946 / M31</strain>
    </source>
</reference>
<accession>Q2S2A2</accession>